<proteinExistence type="predicted"/>
<organism evidence="2">
    <name type="scientific">Aspergillus arachidicola</name>
    <dbReference type="NCBI Taxonomy" id="656916"/>
    <lineage>
        <taxon>Eukaryota</taxon>
        <taxon>Fungi</taxon>
        <taxon>Dikarya</taxon>
        <taxon>Ascomycota</taxon>
        <taxon>Pezizomycotina</taxon>
        <taxon>Eurotiomycetes</taxon>
        <taxon>Eurotiomycetidae</taxon>
        <taxon>Eurotiales</taxon>
        <taxon>Aspergillaceae</taxon>
        <taxon>Aspergillus</taxon>
        <taxon>Aspergillus subgen. Circumdati</taxon>
    </lineage>
</organism>
<dbReference type="OrthoDB" id="4485682at2759"/>
<protein>
    <submittedName>
        <fullName evidence="2">Uncharacterized protein</fullName>
    </submittedName>
</protein>
<gene>
    <name evidence="2" type="ORF">BDV24DRAFT_173857</name>
</gene>
<dbReference type="EMBL" id="ML737348">
    <property type="protein sequence ID" value="KAE8334187.1"/>
    <property type="molecule type" value="Genomic_DNA"/>
</dbReference>
<feature type="compositionally biased region" description="Low complexity" evidence="1">
    <location>
        <begin position="57"/>
        <end position="66"/>
    </location>
</feature>
<dbReference type="PANTHER" id="PTHR37535:SF2">
    <property type="entry name" value="FINGER DOMAIN PROTEIN, PUTATIVE (AFU_ORTHOLOGUE AFUA_6G09300)-RELATED"/>
    <property type="match status" value="1"/>
</dbReference>
<feature type="region of interest" description="Disordered" evidence="1">
    <location>
        <begin position="47"/>
        <end position="84"/>
    </location>
</feature>
<accession>A0A5N6XLP7</accession>
<evidence type="ECO:0000256" key="1">
    <source>
        <dbReference type="SAM" id="MobiDB-lite"/>
    </source>
</evidence>
<dbReference type="AlphaFoldDB" id="A0A5N6XLP7"/>
<reference evidence="2" key="1">
    <citation type="submission" date="2019-04" db="EMBL/GenBank/DDBJ databases">
        <title>Friends and foes A comparative genomics study of 23 Aspergillus species from section Flavi.</title>
        <authorList>
            <consortium name="DOE Joint Genome Institute"/>
            <person name="Kjaerbolling I."/>
            <person name="Vesth T."/>
            <person name="Frisvad J.C."/>
            <person name="Nybo J.L."/>
            <person name="Theobald S."/>
            <person name="Kildgaard S."/>
            <person name="Isbrandt T."/>
            <person name="Kuo A."/>
            <person name="Sato A."/>
            <person name="Lyhne E.K."/>
            <person name="Kogle M.E."/>
            <person name="Wiebenga A."/>
            <person name="Kun R.S."/>
            <person name="Lubbers R.J."/>
            <person name="Makela M.R."/>
            <person name="Barry K."/>
            <person name="Chovatia M."/>
            <person name="Clum A."/>
            <person name="Daum C."/>
            <person name="Haridas S."/>
            <person name="He G."/>
            <person name="LaButti K."/>
            <person name="Lipzen A."/>
            <person name="Mondo S."/>
            <person name="Riley R."/>
            <person name="Salamov A."/>
            <person name="Simmons B.A."/>
            <person name="Magnuson J.K."/>
            <person name="Henrissat B."/>
            <person name="Mortensen U.H."/>
            <person name="Larsen T.O."/>
            <person name="Devries R.P."/>
            <person name="Grigoriev I.V."/>
            <person name="Machida M."/>
            <person name="Baker S.E."/>
            <person name="Andersen M.R."/>
        </authorList>
    </citation>
    <scope>NUCLEOTIDE SEQUENCE</scope>
    <source>
        <strain evidence="2">CBS 117612</strain>
    </source>
</reference>
<dbReference type="Proteomes" id="UP000325558">
    <property type="component" value="Unassembled WGS sequence"/>
</dbReference>
<sequence length="167" mass="19456">MHPLQLYLVQCLVSYPISNLLEDEWNRRDAGADAVTQYCDVFEGGLRRGRPKRKASDSAASNSSSSQPHKVRRIQNNVDRDGIPDSIRDERIRAIREYIQELKQPRHCFQCFADEKQPDDICFRRFHDSGCVIRHFDSIHLNKGSLKFAGVGEIWRIQENSNLWWIV</sequence>
<name>A0A5N6XLP7_9EURO</name>
<evidence type="ECO:0000313" key="2">
    <source>
        <dbReference type="EMBL" id="KAE8334187.1"/>
    </source>
</evidence>
<dbReference type="PANTHER" id="PTHR37535">
    <property type="entry name" value="FLUG DOMAIN PROTEIN"/>
    <property type="match status" value="1"/>
</dbReference>